<name>A0ABT9VZD5_9BACI</name>
<dbReference type="PANTHER" id="PTHR40074:SF2">
    <property type="entry name" value="O-ACETYLTRANSFERASE WECH"/>
    <property type="match status" value="1"/>
</dbReference>
<feature type="transmembrane region" description="Helical" evidence="7">
    <location>
        <begin position="138"/>
        <end position="159"/>
    </location>
</feature>
<keyword evidence="6 7" id="KW-0472">Membrane</keyword>
<organism evidence="9 10">
    <name type="scientific">Caldalkalibacillus horti</name>
    <dbReference type="NCBI Taxonomy" id="77523"/>
    <lineage>
        <taxon>Bacteria</taxon>
        <taxon>Bacillati</taxon>
        <taxon>Bacillota</taxon>
        <taxon>Bacilli</taxon>
        <taxon>Bacillales</taxon>
        <taxon>Bacillaceae</taxon>
        <taxon>Caldalkalibacillus</taxon>
    </lineage>
</organism>
<evidence type="ECO:0000256" key="5">
    <source>
        <dbReference type="ARBA" id="ARBA00022989"/>
    </source>
</evidence>
<gene>
    <name evidence="9" type="ORF">J2S11_002260</name>
</gene>
<keyword evidence="4 7" id="KW-0812">Transmembrane</keyword>
<evidence type="ECO:0000256" key="1">
    <source>
        <dbReference type="ARBA" id="ARBA00004651"/>
    </source>
</evidence>
<feature type="transmembrane region" description="Helical" evidence="7">
    <location>
        <begin position="166"/>
        <end position="184"/>
    </location>
</feature>
<proteinExistence type="inferred from homology"/>
<evidence type="ECO:0000256" key="6">
    <source>
        <dbReference type="ARBA" id="ARBA00023136"/>
    </source>
</evidence>
<protein>
    <submittedName>
        <fullName evidence="9">Peptidoglycan/LPS O-acetylase OafA/YrhL</fullName>
    </submittedName>
</protein>
<evidence type="ECO:0000313" key="10">
    <source>
        <dbReference type="Proteomes" id="UP001235840"/>
    </source>
</evidence>
<feature type="transmembrane region" description="Helical" evidence="7">
    <location>
        <begin position="12"/>
        <end position="33"/>
    </location>
</feature>
<sequence>MSLKRKYIEEIDLVRGLAILGVLFVHATSFPMVELAEHSRAYPLYLILNKFGKLGTPTFIFLSSLVLFYTYYHRTLNRERLQHFYSQRLSFIIVPYLLWSVAFYMLRLTGGFENMDGVQNFDWSRFLGHDLLWGKAHAHLYFVIISIQFYIIFPLLLLLLQKQKGLVKWIFLIGFLGQWGFFFYNNLAEVKVTYKGSIALSYLSYYTLGAFVGVYYESVTAWLKKKAKLMVPIVTLAWLASGAFHAYIHYPAYKYGDWFNSRWYEFGWNMYTLISVLMLYYVALWFIHKAPRLWRSVLAKLGLVSFGIYLIHPMVLYFWRKYVEASEIPIVFHLQILGAWSAALFVSWLIVYLVQLTPLSWIIFGQAKGKKKTVANQTPEAPKN</sequence>
<dbReference type="Proteomes" id="UP001235840">
    <property type="component" value="Unassembled WGS sequence"/>
</dbReference>
<keyword evidence="5 7" id="KW-1133">Transmembrane helix</keyword>
<evidence type="ECO:0000259" key="8">
    <source>
        <dbReference type="Pfam" id="PF01757"/>
    </source>
</evidence>
<comment type="caution">
    <text evidence="9">The sequence shown here is derived from an EMBL/GenBank/DDBJ whole genome shotgun (WGS) entry which is preliminary data.</text>
</comment>
<comment type="subcellular location">
    <subcellularLocation>
        <location evidence="1">Cell membrane</location>
        <topology evidence="1">Multi-pass membrane protein</topology>
    </subcellularLocation>
</comment>
<feature type="transmembrane region" description="Helical" evidence="7">
    <location>
        <begin position="196"/>
        <end position="217"/>
    </location>
</feature>
<feature type="transmembrane region" description="Helical" evidence="7">
    <location>
        <begin position="84"/>
        <end position="106"/>
    </location>
</feature>
<reference evidence="9 10" key="1">
    <citation type="submission" date="2023-07" db="EMBL/GenBank/DDBJ databases">
        <title>Genomic Encyclopedia of Type Strains, Phase IV (KMG-IV): sequencing the most valuable type-strain genomes for metagenomic binning, comparative biology and taxonomic classification.</title>
        <authorList>
            <person name="Goeker M."/>
        </authorList>
    </citation>
    <scope>NUCLEOTIDE SEQUENCE [LARGE SCALE GENOMIC DNA]</scope>
    <source>
        <strain evidence="9 10">DSM 12751</strain>
    </source>
</reference>
<dbReference type="EMBL" id="JAUSTY010000008">
    <property type="protein sequence ID" value="MDQ0166356.1"/>
    <property type="molecule type" value="Genomic_DNA"/>
</dbReference>
<feature type="domain" description="Acyltransferase 3" evidence="8">
    <location>
        <begin position="9"/>
        <end position="351"/>
    </location>
</feature>
<evidence type="ECO:0000256" key="7">
    <source>
        <dbReference type="SAM" id="Phobius"/>
    </source>
</evidence>
<dbReference type="InterPro" id="IPR002656">
    <property type="entry name" value="Acyl_transf_3_dom"/>
</dbReference>
<comment type="similarity">
    <text evidence="2">Belongs to the acyltransferase 3 family.</text>
</comment>
<keyword evidence="3" id="KW-1003">Cell membrane</keyword>
<accession>A0ABT9VZD5</accession>
<feature type="transmembrane region" description="Helical" evidence="7">
    <location>
        <begin position="299"/>
        <end position="319"/>
    </location>
</feature>
<keyword evidence="10" id="KW-1185">Reference proteome</keyword>
<evidence type="ECO:0000256" key="4">
    <source>
        <dbReference type="ARBA" id="ARBA00022692"/>
    </source>
</evidence>
<evidence type="ECO:0000313" key="9">
    <source>
        <dbReference type="EMBL" id="MDQ0166356.1"/>
    </source>
</evidence>
<dbReference type="PANTHER" id="PTHR40074">
    <property type="entry name" value="O-ACETYLTRANSFERASE WECH"/>
    <property type="match status" value="1"/>
</dbReference>
<feature type="transmembrane region" description="Helical" evidence="7">
    <location>
        <begin position="229"/>
        <end position="248"/>
    </location>
</feature>
<feature type="transmembrane region" description="Helical" evidence="7">
    <location>
        <begin position="53"/>
        <end position="72"/>
    </location>
</feature>
<evidence type="ECO:0000256" key="3">
    <source>
        <dbReference type="ARBA" id="ARBA00022475"/>
    </source>
</evidence>
<dbReference type="Pfam" id="PF01757">
    <property type="entry name" value="Acyl_transf_3"/>
    <property type="match status" value="1"/>
</dbReference>
<dbReference type="RefSeq" id="WP_307394493.1">
    <property type="nucleotide sequence ID" value="NZ_BAAADK010000020.1"/>
</dbReference>
<evidence type="ECO:0000256" key="2">
    <source>
        <dbReference type="ARBA" id="ARBA00007400"/>
    </source>
</evidence>
<feature type="transmembrane region" description="Helical" evidence="7">
    <location>
        <begin position="268"/>
        <end position="287"/>
    </location>
</feature>
<feature type="transmembrane region" description="Helical" evidence="7">
    <location>
        <begin position="339"/>
        <end position="364"/>
    </location>
</feature>